<protein>
    <recommendedName>
        <fullName evidence="4">BZIP domain-containing protein</fullName>
    </recommendedName>
</protein>
<dbReference type="PANTHER" id="PTHR35099">
    <property type="entry name" value="OS02G0182700 PROTEIN"/>
    <property type="match status" value="1"/>
</dbReference>
<evidence type="ECO:0000313" key="3">
    <source>
        <dbReference type="Proteomes" id="UP001396334"/>
    </source>
</evidence>
<proteinExistence type="predicted"/>
<keyword evidence="3" id="KW-1185">Reference proteome</keyword>
<feature type="region of interest" description="Disordered" evidence="1">
    <location>
        <begin position="60"/>
        <end position="130"/>
    </location>
</feature>
<evidence type="ECO:0008006" key="4">
    <source>
        <dbReference type="Google" id="ProtNLM"/>
    </source>
</evidence>
<feature type="compositionally biased region" description="Polar residues" evidence="1">
    <location>
        <begin position="112"/>
        <end position="121"/>
    </location>
</feature>
<reference evidence="2 3" key="1">
    <citation type="journal article" date="2024" name="G3 (Bethesda)">
        <title>Genome assembly of Hibiscus sabdariffa L. provides insights into metabolisms of medicinal natural products.</title>
        <authorList>
            <person name="Kim T."/>
        </authorList>
    </citation>
    <scope>NUCLEOTIDE SEQUENCE [LARGE SCALE GENOMIC DNA]</scope>
    <source>
        <strain evidence="2">TK-2024</strain>
        <tissue evidence="2">Old leaves</tissue>
    </source>
</reference>
<name>A0ABR2T456_9ROSI</name>
<dbReference type="Proteomes" id="UP001396334">
    <property type="component" value="Unassembled WGS sequence"/>
</dbReference>
<dbReference type="EMBL" id="JBBPBN010000009">
    <property type="protein sequence ID" value="KAK9032189.1"/>
    <property type="molecule type" value="Genomic_DNA"/>
</dbReference>
<dbReference type="PANTHER" id="PTHR35099:SF2">
    <property type="entry name" value="OS02G0182700 PROTEIN"/>
    <property type="match status" value="1"/>
</dbReference>
<organism evidence="2 3">
    <name type="scientific">Hibiscus sabdariffa</name>
    <name type="common">roselle</name>
    <dbReference type="NCBI Taxonomy" id="183260"/>
    <lineage>
        <taxon>Eukaryota</taxon>
        <taxon>Viridiplantae</taxon>
        <taxon>Streptophyta</taxon>
        <taxon>Embryophyta</taxon>
        <taxon>Tracheophyta</taxon>
        <taxon>Spermatophyta</taxon>
        <taxon>Magnoliopsida</taxon>
        <taxon>eudicotyledons</taxon>
        <taxon>Gunneridae</taxon>
        <taxon>Pentapetalae</taxon>
        <taxon>rosids</taxon>
        <taxon>malvids</taxon>
        <taxon>Malvales</taxon>
        <taxon>Malvaceae</taxon>
        <taxon>Malvoideae</taxon>
        <taxon>Hibiscus</taxon>
    </lineage>
</organism>
<feature type="region of interest" description="Disordered" evidence="1">
    <location>
        <begin position="190"/>
        <end position="209"/>
    </location>
</feature>
<sequence length="253" mass="27720">MVEDGWVQAAITDDNVVVELLLRLKQQAQAAPKSALPALKWGMRQRRSRPALFRFDAKRDGDFNAGARGSPTTPLCWSGGSSGSGSDSSPSAADGFEETSAHVLRSPPRSKGSASSETNRASTKRLRKKKTFAELKEEENILLKERVHLKEEIASTRVTCEEHRATNDNLKRIRLDLNLVDTEKKSNLIDNEPDLRAPSSSSNLSLNDDRKPLIDSRNVGKAISGEKSIFVLPDLNMMPAEDDSSTESLCGTS</sequence>
<evidence type="ECO:0000256" key="1">
    <source>
        <dbReference type="SAM" id="MobiDB-lite"/>
    </source>
</evidence>
<accession>A0ABR2T456</accession>
<feature type="compositionally biased region" description="Low complexity" evidence="1">
    <location>
        <begin position="84"/>
        <end position="94"/>
    </location>
</feature>
<gene>
    <name evidence="2" type="ORF">V6N11_056468</name>
</gene>
<evidence type="ECO:0000313" key="2">
    <source>
        <dbReference type="EMBL" id="KAK9032189.1"/>
    </source>
</evidence>
<comment type="caution">
    <text evidence="2">The sequence shown here is derived from an EMBL/GenBank/DDBJ whole genome shotgun (WGS) entry which is preliminary data.</text>
</comment>